<feature type="transmembrane region" description="Helical" evidence="6">
    <location>
        <begin position="9"/>
        <end position="33"/>
    </location>
</feature>
<organism evidence="7 8">
    <name type="scientific">Falsarthrobacter nasiphocae</name>
    <dbReference type="NCBI Taxonomy" id="189863"/>
    <lineage>
        <taxon>Bacteria</taxon>
        <taxon>Bacillati</taxon>
        <taxon>Actinomycetota</taxon>
        <taxon>Actinomycetes</taxon>
        <taxon>Micrococcales</taxon>
        <taxon>Micrococcaceae</taxon>
        <taxon>Falsarthrobacter</taxon>
    </lineage>
</organism>
<keyword evidence="3 6" id="KW-0812">Transmembrane</keyword>
<dbReference type="GO" id="GO:0005886">
    <property type="term" value="C:plasma membrane"/>
    <property type="evidence" value="ECO:0007669"/>
    <property type="project" value="UniProtKB-SubCell"/>
</dbReference>
<dbReference type="Proteomes" id="UP001247307">
    <property type="component" value="Unassembled WGS sequence"/>
</dbReference>
<dbReference type="PANTHER" id="PTHR30250:SF11">
    <property type="entry name" value="O-ANTIGEN TRANSPORTER-RELATED"/>
    <property type="match status" value="1"/>
</dbReference>
<dbReference type="PANTHER" id="PTHR30250">
    <property type="entry name" value="PST FAMILY PREDICTED COLANIC ACID TRANSPORTER"/>
    <property type="match status" value="1"/>
</dbReference>
<evidence type="ECO:0000313" key="8">
    <source>
        <dbReference type="Proteomes" id="UP001247307"/>
    </source>
</evidence>
<gene>
    <name evidence="7" type="ORF">J2S35_000339</name>
</gene>
<comment type="caution">
    <text evidence="7">The sequence shown here is derived from an EMBL/GenBank/DDBJ whole genome shotgun (WGS) entry which is preliminary data.</text>
</comment>
<evidence type="ECO:0000256" key="4">
    <source>
        <dbReference type="ARBA" id="ARBA00022989"/>
    </source>
</evidence>
<reference evidence="7" key="1">
    <citation type="submission" date="2023-07" db="EMBL/GenBank/DDBJ databases">
        <title>Sequencing the genomes of 1000 actinobacteria strains.</title>
        <authorList>
            <person name="Klenk H.-P."/>
        </authorList>
    </citation>
    <scope>NUCLEOTIDE SEQUENCE</scope>
    <source>
        <strain evidence="7">DSM 13988</strain>
    </source>
</reference>
<evidence type="ECO:0000313" key="7">
    <source>
        <dbReference type="EMBL" id="MDR6891399.1"/>
    </source>
</evidence>
<feature type="transmembrane region" description="Helical" evidence="6">
    <location>
        <begin position="140"/>
        <end position="161"/>
    </location>
</feature>
<feature type="transmembrane region" description="Helical" evidence="6">
    <location>
        <begin position="167"/>
        <end position="187"/>
    </location>
</feature>
<evidence type="ECO:0000256" key="1">
    <source>
        <dbReference type="ARBA" id="ARBA00004651"/>
    </source>
</evidence>
<feature type="transmembrane region" description="Helical" evidence="6">
    <location>
        <begin position="45"/>
        <end position="66"/>
    </location>
</feature>
<accession>A0AAE4C6E3</accession>
<keyword evidence="5 6" id="KW-0472">Membrane</keyword>
<dbReference type="RefSeq" id="WP_309849146.1">
    <property type="nucleotide sequence ID" value="NZ_BAAAIU010000024.1"/>
</dbReference>
<sequence length="429" mass="43363">MNLAKRAPLLYLIGAAVQGLAAVFVQPFSIALFGGPRSHGWETTAFAVSMMQIGLVVLSAGLPLAITRAWLEPDGGPAKARAINGFNGLFALAVAAVACAIGAAAGLEPSILAAIWSMGALAVVLAAQAQLRAETKPLHFVALAGGSSLVAHAAGLVSIVITGPSAAHYMVGFAIASTATALAAVALTRPSLPTREMGAVRIAVVAGLPLLPHSLAMILLSQGDVMLLKALAPPGESGVYLAASVFALGPIAVLAGLNNAWSPAIMKSVHEGQDAFEATVRGTLDRASLLAAGMAVAGSVLSWLGVLIIAGGSPDVTRVAAVLPLVGIGYAVYLVMMSVLFARLATRSFAWLTASVVVVAGLLAVWPSSHGDLVLVAYVKVLAFALLGAGYALMARGRARFSLARPALFLAAAVVVSLAVLGVLHVMGT</sequence>
<evidence type="ECO:0000256" key="5">
    <source>
        <dbReference type="ARBA" id="ARBA00023136"/>
    </source>
</evidence>
<protein>
    <submittedName>
        <fullName evidence="7">O-antigen/teichoic acid export membrane protein</fullName>
    </submittedName>
</protein>
<evidence type="ECO:0000256" key="6">
    <source>
        <dbReference type="SAM" id="Phobius"/>
    </source>
</evidence>
<dbReference type="AlphaFoldDB" id="A0AAE4C6E3"/>
<dbReference type="EMBL" id="JAVDUI010000001">
    <property type="protein sequence ID" value="MDR6891399.1"/>
    <property type="molecule type" value="Genomic_DNA"/>
</dbReference>
<feature type="transmembrane region" description="Helical" evidence="6">
    <location>
        <begin position="407"/>
        <end position="427"/>
    </location>
</feature>
<comment type="subcellular location">
    <subcellularLocation>
        <location evidence="1">Cell membrane</location>
        <topology evidence="1">Multi-pass membrane protein</topology>
    </subcellularLocation>
</comment>
<feature type="transmembrane region" description="Helical" evidence="6">
    <location>
        <begin position="289"/>
        <end position="310"/>
    </location>
</feature>
<feature type="transmembrane region" description="Helical" evidence="6">
    <location>
        <begin position="322"/>
        <end position="342"/>
    </location>
</feature>
<keyword evidence="4 6" id="KW-1133">Transmembrane helix</keyword>
<evidence type="ECO:0000256" key="2">
    <source>
        <dbReference type="ARBA" id="ARBA00022475"/>
    </source>
</evidence>
<feature type="transmembrane region" description="Helical" evidence="6">
    <location>
        <begin position="111"/>
        <end position="128"/>
    </location>
</feature>
<keyword evidence="2" id="KW-1003">Cell membrane</keyword>
<feature type="transmembrane region" description="Helical" evidence="6">
    <location>
        <begin position="86"/>
        <end position="105"/>
    </location>
</feature>
<feature type="transmembrane region" description="Helical" evidence="6">
    <location>
        <begin position="349"/>
        <end position="367"/>
    </location>
</feature>
<evidence type="ECO:0000256" key="3">
    <source>
        <dbReference type="ARBA" id="ARBA00022692"/>
    </source>
</evidence>
<feature type="transmembrane region" description="Helical" evidence="6">
    <location>
        <begin position="199"/>
        <end position="219"/>
    </location>
</feature>
<proteinExistence type="predicted"/>
<name>A0AAE4C6E3_9MICC</name>
<dbReference type="InterPro" id="IPR050833">
    <property type="entry name" value="Poly_Biosynth_Transport"/>
</dbReference>
<keyword evidence="8" id="KW-1185">Reference proteome</keyword>
<feature type="transmembrane region" description="Helical" evidence="6">
    <location>
        <begin position="373"/>
        <end position="395"/>
    </location>
</feature>
<feature type="transmembrane region" description="Helical" evidence="6">
    <location>
        <begin position="239"/>
        <end position="257"/>
    </location>
</feature>